<dbReference type="InterPro" id="IPR017867">
    <property type="entry name" value="Tyr_phospatase_low_mol_wt"/>
</dbReference>
<gene>
    <name evidence="7" type="ORF">EZJ44_07135</name>
</gene>
<feature type="domain" description="Phosphotyrosine protein phosphatase I" evidence="6">
    <location>
        <begin position="3"/>
        <end position="193"/>
    </location>
</feature>
<organism evidence="7 8">
    <name type="scientific">Arcanobacterium bovis</name>
    <dbReference type="NCBI Taxonomy" id="2529275"/>
    <lineage>
        <taxon>Bacteria</taxon>
        <taxon>Bacillati</taxon>
        <taxon>Actinomycetota</taxon>
        <taxon>Actinomycetes</taxon>
        <taxon>Actinomycetales</taxon>
        <taxon>Actinomycetaceae</taxon>
        <taxon>Arcanobacterium</taxon>
    </lineage>
</organism>
<dbReference type="OrthoDB" id="9784339at2"/>
<dbReference type="PANTHER" id="PTHR11717">
    <property type="entry name" value="LOW MOLECULAR WEIGHT PROTEIN TYROSINE PHOSPHATASE"/>
    <property type="match status" value="1"/>
</dbReference>
<sequence length="204" mass="21991">MTFRVLVVCTGNICRSPMGEIVLRQRLRGAGLGDVDVRSAGVSTEESGNPVDSRARSVLAEHGYDTSKPHHAHRATDDELRNSDLILAMTVGHARSLRRMVESVGGDISRIHLWREFDGTVSFAQGGVFSDAGALGNRSEVSGVNGSGKRSRYSDFYSSDGSLDVADPWYGGKDGFYATLDTVEQGADGVVEWLRGSAELALRK</sequence>
<dbReference type="InterPro" id="IPR023485">
    <property type="entry name" value="Ptyr_pPase"/>
</dbReference>
<dbReference type="SUPFAM" id="SSF52788">
    <property type="entry name" value="Phosphotyrosine protein phosphatases I"/>
    <property type="match status" value="1"/>
</dbReference>
<proteinExistence type="inferred from homology"/>
<comment type="similarity">
    <text evidence="1">Belongs to the low molecular weight phosphotyrosine protein phosphatase family.</text>
</comment>
<feature type="active site" evidence="5">
    <location>
        <position position="15"/>
    </location>
</feature>
<evidence type="ECO:0000259" key="6">
    <source>
        <dbReference type="SMART" id="SM00226"/>
    </source>
</evidence>
<evidence type="ECO:0000256" key="5">
    <source>
        <dbReference type="PIRSR" id="PIRSR617867-1"/>
    </source>
</evidence>
<dbReference type="AlphaFoldDB" id="A0A4Q9UZG4"/>
<evidence type="ECO:0000256" key="1">
    <source>
        <dbReference type="ARBA" id="ARBA00011063"/>
    </source>
</evidence>
<dbReference type="EC" id="3.1.3.48" evidence="2"/>
<dbReference type="GO" id="GO:0004725">
    <property type="term" value="F:protein tyrosine phosphatase activity"/>
    <property type="evidence" value="ECO:0007669"/>
    <property type="project" value="UniProtKB-EC"/>
</dbReference>
<dbReference type="PANTHER" id="PTHR11717:SF7">
    <property type="entry name" value="LOW MOLECULAR WEIGHT PHOSPHOTYROSINE PROTEIN PHOSPHATASE"/>
    <property type="match status" value="1"/>
</dbReference>
<dbReference type="SMART" id="SM00226">
    <property type="entry name" value="LMWPc"/>
    <property type="match status" value="1"/>
</dbReference>
<dbReference type="InterPro" id="IPR036196">
    <property type="entry name" value="Ptyr_pPase_sf"/>
</dbReference>
<dbReference type="PRINTS" id="PR00719">
    <property type="entry name" value="LMWPTPASE"/>
</dbReference>
<dbReference type="Pfam" id="PF01451">
    <property type="entry name" value="LMWPc"/>
    <property type="match status" value="1"/>
</dbReference>
<evidence type="ECO:0000256" key="4">
    <source>
        <dbReference type="ARBA" id="ARBA00022912"/>
    </source>
</evidence>
<evidence type="ECO:0000313" key="8">
    <source>
        <dbReference type="Proteomes" id="UP000293036"/>
    </source>
</evidence>
<accession>A0A4Q9UZG4</accession>
<keyword evidence="4" id="KW-0904">Protein phosphatase</keyword>
<comment type="caution">
    <text evidence="7">The sequence shown here is derived from an EMBL/GenBank/DDBJ whole genome shotgun (WGS) entry which is preliminary data.</text>
</comment>
<evidence type="ECO:0000313" key="7">
    <source>
        <dbReference type="EMBL" id="TBW21071.1"/>
    </source>
</evidence>
<name>A0A4Q9UZG4_9ACTO</name>
<dbReference type="InterPro" id="IPR050438">
    <property type="entry name" value="LMW_PTPase"/>
</dbReference>
<feature type="active site" description="Nucleophile" evidence="5">
    <location>
        <position position="9"/>
    </location>
</feature>
<evidence type="ECO:0000256" key="3">
    <source>
        <dbReference type="ARBA" id="ARBA00022801"/>
    </source>
</evidence>
<dbReference type="EMBL" id="SJDT01000005">
    <property type="protein sequence ID" value="TBW21071.1"/>
    <property type="molecule type" value="Genomic_DNA"/>
</dbReference>
<protein>
    <recommendedName>
        <fullName evidence="2">protein-tyrosine-phosphatase</fullName>
        <ecNumber evidence="2">3.1.3.48</ecNumber>
    </recommendedName>
</protein>
<dbReference type="CDD" id="cd16343">
    <property type="entry name" value="LMWPTP"/>
    <property type="match status" value="1"/>
</dbReference>
<dbReference type="Gene3D" id="3.40.50.2300">
    <property type="match status" value="1"/>
</dbReference>
<dbReference type="Proteomes" id="UP000293036">
    <property type="component" value="Unassembled WGS sequence"/>
</dbReference>
<evidence type="ECO:0000256" key="2">
    <source>
        <dbReference type="ARBA" id="ARBA00013064"/>
    </source>
</evidence>
<dbReference type="RefSeq" id="WP_131281771.1">
    <property type="nucleotide sequence ID" value="NZ_JBHSLR010000002.1"/>
</dbReference>
<reference evidence="7 8" key="1">
    <citation type="submission" date="2019-02" db="EMBL/GenBank/DDBJ databases">
        <title>Arcanobacterium bovis sp. nov., isolated from the milk of a cow with mastitis.</title>
        <authorList>
            <person name="Sammra O."/>
            <person name="Foster G."/>
            <person name="Hassan A."/>
            <person name="Alssahen M."/>
            <person name="Laemmler C."/>
            <person name="Borowiak M."/>
            <person name="Malorny B."/>
            <person name="Abdulmawjood A."/>
        </authorList>
    </citation>
    <scope>NUCLEOTIDE SEQUENCE [LARGE SCALE GENOMIC DNA]</scope>
    <source>
        <strain evidence="7 8">C605018/01/1</strain>
    </source>
</reference>
<keyword evidence="8" id="KW-1185">Reference proteome</keyword>
<keyword evidence="3" id="KW-0378">Hydrolase</keyword>